<organism evidence="1 2">
    <name type="scientific">Gardnerella vaginalis 1400E</name>
    <dbReference type="NCBI Taxonomy" id="698956"/>
    <lineage>
        <taxon>Bacteria</taxon>
        <taxon>Bacillati</taxon>
        <taxon>Actinomycetota</taxon>
        <taxon>Actinomycetes</taxon>
        <taxon>Bifidobacteriales</taxon>
        <taxon>Bifidobacteriaceae</taxon>
        <taxon>Gardnerella</taxon>
    </lineage>
</organism>
<accession>I4LY39</accession>
<dbReference type="Proteomes" id="UP000004884">
    <property type="component" value="Unassembled WGS sequence"/>
</dbReference>
<evidence type="ECO:0000313" key="2">
    <source>
        <dbReference type="Proteomes" id="UP000004884"/>
    </source>
</evidence>
<reference evidence="1 2" key="1">
    <citation type="journal article" date="2012" name="J. Bacteriol.">
        <title>Comparative Genomic Analyses of 17 Clinical Isolates of Gardnerella vaginalis Provide Evidence of Multiple Genetically Isolated Clades Consistent with Subspeciation into Genovars.</title>
        <authorList>
            <person name="Ahmed A."/>
            <person name="Earl J."/>
            <person name="Retchless A."/>
            <person name="Hillier S."/>
            <person name="Rabe L."/>
            <person name="Cherpes T."/>
            <person name="Powell E."/>
            <person name="Janto B."/>
            <person name="Eutsey R."/>
            <person name="Hiller N.L."/>
            <person name="Boissy R."/>
            <person name="Dahlgreen M."/>
            <person name="Hall B."/>
            <person name="Costerton J."/>
            <person name="Post J.C."/>
            <person name="Hu F."/>
            <person name="Ehrlich G."/>
        </authorList>
    </citation>
    <scope>NUCLEOTIDE SEQUENCE [LARGE SCALE GENOMIC DNA]</scope>
    <source>
        <strain evidence="1 2">1400E</strain>
    </source>
</reference>
<dbReference type="AlphaFoldDB" id="I4LY39"/>
<feature type="non-terminal residue" evidence="1">
    <location>
        <position position="31"/>
    </location>
</feature>
<gene>
    <name evidence="1" type="ORF">CGSMWGv1400E_01572</name>
</gene>
<protein>
    <submittedName>
        <fullName evidence="1">Uncharacterized protein</fullName>
    </submittedName>
</protein>
<proteinExistence type="predicted"/>
<sequence>MLFSTMIDVENSPSGLWRTLGKRVGVTASRV</sequence>
<name>I4LY39_GARVA</name>
<dbReference type="EMBL" id="ADER01000007">
    <property type="protein sequence ID" value="EIK81879.1"/>
    <property type="molecule type" value="Genomic_DNA"/>
</dbReference>
<comment type="caution">
    <text evidence="1">The sequence shown here is derived from an EMBL/GenBank/DDBJ whole genome shotgun (WGS) entry which is preliminary data.</text>
</comment>
<evidence type="ECO:0000313" key="1">
    <source>
        <dbReference type="EMBL" id="EIK81879.1"/>
    </source>
</evidence>